<dbReference type="Proteomes" id="UP001431783">
    <property type="component" value="Unassembled WGS sequence"/>
</dbReference>
<evidence type="ECO:0000259" key="2">
    <source>
        <dbReference type="PROSITE" id="PS50157"/>
    </source>
</evidence>
<feature type="domain" description="C2H2-type" evidence="2">
    <location>
        <begin position="49"/>
        <end position="76"/>
    </location>
</feature>
<sequence length="86" mass="10237">MGLIAFDMFMFSGDSKPYVYCPYCERKFVNRYNLKVHVRDKHEDSTTNLDCDVCGKTMRNRSCLRVHMYHHRKQVEHSDQPETTTS</sequence>
<dbReference type="PROSITE" id="PS50157">
    <property type="entry name" value="ZINC_FINGER_C2H2_2"/>
    <property type="match status" value="2"/>
</dbReference>
<keyword evidence="1" id="KW-0862">Zinc</keyword>
<dbReference type="Pfam" id="PF00096">
    <property type="entry name" value="zf-C2H2"/>
    <property type="match status" value="2"/>
</dbReference>
<reference evidence="3 4" key="1">
    <citation type="submission" date="2023-03" db="EMBL/GenBank/DDBJ databases">
        <title>Genome insight into feeding habits of ladybird beetles.</title>
        <authorList>
            <person name="Li H.-S."/>
            <person name="Huang Y.-H."/>
            <person name="Pang H."/>
        </authorList>
    </citation>
    <scope>NUCLEOTIDE SEQUENCE [LARGE SCALE GENOMIC DNA]</scope>
    <source>
        <strain evidence="3">SYSU_2023b</strain>
        <tissue evidence="3">Whole body</tissue>
    </source>
</reference>
<evidence type="ECO:0000313" key="4">
    <source>
        <dbReference type="Proteomes" id="UP001431783"/>
    </source>
</evidence>
<dbReference type="InterPro" id="IPR036236">
    <property type="entry name" value="Znf_C2H2_sf"/>
</dbReference>
<keyword evidence="4" id="KW-1185">Reference proteome</keyword>
<evidence type="ECO:0000256" key="1">
    <source>
        <dbReference type="PROSITE-ProRule" id="PRU00042"/>
    </source>
</evidence>
<accession>A0AAW1U915</accession>
<feature type="domain" description="C2H2-type" evidence="2">
    <location>
        <begin position="19"/>
        <end position="47"/>
    </location>
</feature>
<keyword evidence="1" id="KW-0479">Metal-binding</keyword>
<dbReference type="AlphaFoldDB" id="A0AAW1U915"/>
<dbReference type="SUPFAM" id="SSF57667">
    <property type="entry name" value="beta-beta-alpha zinc fingers"/>
    <property type="match status" value="1"/>
</dbReference>
<organism evidence="3 4">
    <name type="scientific">Henosepilachna vigintioctopunctata</name>
    <dbReference type="NCBI Taxonomy" id="420089"/>
    <lineage>
        <taxon>Eukaryota</taxon>
        <taxon>Metazoa</taxon>
        <taxon>Ecdysozoa</taxon>
        <taxon>Arthropoda</taxon>
        <taxon>Hexapoda</taxon>
        <taxon>Insecta</taxon>
        <taxon>Pterygota</taxon>
        <taxon>Neoptera</taxon>
        <taxon>Endopterygota</taxon>
        <taxon>Coleoptera</taxon>
        <taxon>Polyphaga</taxon>
        <taxon>Cucujiformia</taxon>
        <taxon>Coccinelloidea</taxon>
        <taxon>Coccinellidae</taxon>
        <taxon>Epilachninae</taxon>
        <taxon>Epilachnini</taxon>
        <taxon>Henosepilachna</taxon>
    </lineage>
</organism>
<evidence type="ECO:0000313" key="3">
    <source>
        <dbReference type="EMBL" id="KAK9877162.1"/>
    </source>
</evidence>
<gene>
    <name evidence="3" type="ORF">WA026_016904</name>
</gene>
<name>A0AAW1U915_9CUCU</name>
<protein>
    <recommendedName>
        <fullName evidence="2">C2H2-type domain-containing protein</fullName>
    </recommendedName>
</protein>
<dbReference type="Gene3D" id="3.30.160.60">
    <property type="entry name" value="Classic Zinc Finger"/>
    <property type="match status" value="1"/>
</dbReference>
<dbReference type="SMART" id="SM00355">
    <property type="entry name" value="ZnF_C2H2"/>
    <property type="match status" value="2"/>
</dbReference>
<dbReference type="InterPro" id="IPR013087">
    <property type="entry name" value="Znf_C2H2_type"/>
</dbReference>
<dbReference type="PROSITE" id="PS00028">
    <property type="entry name" value="ZINC_FINGER_C2H2_1"/>
    <property type="match status" value="2"/>
</dbReference>
<keyword evidence="1" id="KW-0863">Zinc-finger</keyword>
<dbReference type="GO" id="GO:0008270">
    <property type="term" value="F:zinc ion binding"/>
    <property type="evidence" value="ECO:0007669"/>
    <property type="project" value="UniProtKB-KW"/>
</dbReference>
<dbReference type="EMBL" id="JARQZJ010000040">
    <property type="protein sequence ID" value="KAK9877162.1"/>
    <property type="molecule type" value="Genomic_DNA"/>
</dbReference>
<proteinExistence type="predicted"/>
<comment type="caution">
    <text evidence="3">The sequence shown here is derived from an EMBL/GenBank/DDBJ whole genome shotgun (WGS) entry which is preliminary data.</text>
</comment>